<evidence type="ECO:0000313" key="3">
    <source>
        <dbReference type="Proteomes" id="UP000403266"/>
    </source>
</evidence>
<sequence length="160" mass="17764">MKNTIKSLAAAAFLTLAPLSASGQAGLDPKTINLDQYTRAYFSTRIDPVRRPDLMKEYGVTKQDLTASSEIRIAKALTSRGMMTITVFVSPATCSTNSCQGTVLVDGVREPVYQGDFFYDLFENNPDPTGRRLPEPQETYLLVAKDGRSIRGMERSYQLR</sequence>
<keyword evidence="1" id="KW-0732">Signal</keyword>
<reference evidence="2 3" key="1">
    <citation type="journal article" date="2019" name="Syst. Appl. Microbiol.">
        <title>Microvirga tunisiensis sp. nov., a root nodule symbiotic bacterium isolated from Lupinus micranthus and L. luteus grown in Northern Tunisia.</title>
        <authorList>
            <person name="Msaddak A."/>
            <person name="Rejili M."/>
            <person name="Duran D."/>
            <person name="Mars M."/>
            <person name="Palacios J.M."/>
            <person name="Ruiz-Argueso T."/>
            <person name="Rey L."/>
            <person name="Imperial J."/>
        </authorList>
    </citation>
    <scope>NUCLEOTIDE SEQUENCE [LARGE SCALE GENOMIC DNA]</scope>
    <source>
        <strain evidence="2 3">Lmie10</strain>
    </source>
</reference>
<name>A0A5N7MB06_9HYPH</name>
<comment type="caution">
    <text evidence="2">The sequence shown here is derived from an EMBL/GenBank/DDBJ whole genome shotgun (WGS) entry which is preliminary data.</text>
</comment>
<keyword evidence="3" id="KW-1185">Reference proteome</keyword>
<proteinExistence type="predicted"/>
<dbReference type="Proteomes" id="UP000403266">
    <property type="component" value="Unassembled WGS sequence"/>
</dbReference>
<accession>A0A5N7MB06</accession>
<gene>
    <name evidence="2" type="ORF">FS320_01185</name>
</gene>
<dbReference type="AlphaFoldDB" id="A0A5N7MB06"/>
<organism evidence="2 3">
    <name type="scientific">Microvirga tunisiensis</name>
    <dbReference type="NCBI Taxonomy" id="2108360"/>
    <lineage>
        <taxon>Bacteria</taxon>
        <taxon>Pseudomonadati</taxon>
        <taxon>Pseudomonadota</taxon>
        <taxon>Alphaproteobacteria</taxon>
        <taxon>Hyphomicrobiales</taxon>
        <taxon>Methylobacteriaceae</taxon>
        <taxon>Microvirga</taxon>
    </lineage>
</organism>
<feature type="signal peptide" evidence="1">
    <location>
        <begin position="1"/>
        <end position="23"/>
    </location>
</feature>
<protein>
    <recommendedName>
        <fullName evidence="4">DUF4893 domain-containing protein</fullName>
    </recommendedName>
</protein>
<dbReference type="RefSeq" id="WP_152708765.1">
    <property type="nucleotide sequence ID" value="NZ_VOSJ01000001.1"/>
</dbReference>
<dbReference type="EMBL" id="VOSK01000001">
    <property type="protein sequence ID" value="MPR23868.1"/>
    <property type="molecule type" value="Genomic_DNA"/>
</dbReference>
<evidence type="ECO:0000256" key="1">
    <source>
        <dbReference type="SAM" id="SignalP"/>
    </source>
</evidence>
<feature type="chain" id="PRO_5030135236" description="DUF4893 domain-containing protein" evidence="1">
    <location>
        <begin position="24"/>
        <end position="160"/>
    </location>
</feature>
<evidence type="ECO:0000313" key="2">
    <source>
        <dbReference type="EMBL" id="MPR23868.1"/>
    </source>
</evidence>
<evidence type="ECO:0008006" key="4">
    <source>
        <dbReference type="Google" id="ProtNLM"/>
    </source>
</evidence>